<reference evidence="2" key="2">
    <citation type="submission" date="2024-07" db="EMBL/GenBank/DDBJ databases">
        <title>Streptomyces haneummycinica sp. nov., a new antibiotic-producing actinobacterium isolated from marine sediment.</title>
        <authorList>
            <person name="Uemura M."/>
            <person name="Hamada M."/>
            <person name="Hirano S."/>
            <person name="Kobayashi K."/>
            <person name="Ohshiro T."/>
            <person name="Kobayashi T."/>
            <person name="Terahara T."/>
        </authorList>
    </citation>
    <scope>NUCLEOTIDE SEQUENCE</scope>
    <source>
        <strain evidence="2">KM77-8</strain>
    </source>
</reference>
<protein>
    <submittedName>
        <fullName evidence="2">Uncharacterized protein</fullName>
    </submittedName>
</protein>
<name>A0AAT9HKV8_9ACTN</name>
<sequence length="96" mass="9998">MSLHKVFSTLAVAAALVGTGLGTASAAQAAEKSTVIAAAPVNAKATTSAAAGYVYYDWYWTRANCNAAGTVLKNAGETTKFYCQNSGLVVDLYIWK</sequence>
<dbReference type="EMBL" id="AP035768">
    <property type="protein sequence ID" value="BFO18172.1"/>
    <property type="molecule type" value="Genomic_DNA"/>
</dbReference>
<evidence type="ECO:0000313" key="2">
    <source>
        <dbReference type="EMBL" id="BFO18172.1"/>
    </source>
</evidence>
<feature type="signal peptide" evidence="1">
    <location>
        <begin position="1"/>
        <end position="29"/>
    </location>
</feature>
<gene>
    <name evidence="2" type="ORF">SHKM778_45600</name>
</gene>
<organism evidence="2">
    <name type="scientific">Streptomyces haneummycinicus</name>
    <dbReference type="NCBI Taxonomy" id="3074435"/>
    <lineage>
        <taxon>Bacteria</taxon>
        <taxon>Bacillati</taxon>
        <taxon>Actinomycetota</taxon>
        <taxon>Actinomycetes</taxon>
        <taxon>Kitasatosporales</taxon>
        <taxon>Streptomycetaceae</taxon>
        <taxon>Streptomyces</taxon>
    </lineage>
</organism>
<proteinExistence type="predicted"/>
<evidence type="ECO:0000256" key="1">
    <source>
        <dbReference type="SAM" id="SignalP"/>
    </source>
</evidence>
<accession>A0AAT9HKV8</accession>
<keyword evidence="1" id="KW-0732">Signal</keyword>
<feature type="chain" id="PRO_5043546365" evidence="1">
    <location>
        <begin position="30"/>
        <end position="96"/>
    </location>
</feature>
<reference evidence="2" key="1">
    <citation type="submission" date="2024-06" db="EMBL/GenBank/DDBJ databases">
        <authorList>
            <consortium name="consrtm"/>
            <person name="Uemura M."/>
            <person name="Terahara T."/>
        </authorList>
    </citation>
    <scope>NUCLEOTIDE SEQUENCE</scope>
    <source>
        <strain evidence="2">KM77-8</strain>
    </source>
</reference>
<dbReference type="AlphaFoldDB" id="A0AAT9HKV8"/>